<name>A0A7Z2VP85_9BACL</name>
<protein>
    <submittedName>
        <fullName evidence="1">Alpha/beta fold hydrolase</fullName>
    </submittedName>
</protein>
<proteinExistence type="predicted"/>
<evidence type="ECO:0000313" key="2">
    <source>
        <dbReference type="Proteomes" id="UP000502248"/>
    </source>
</evidence>
<organism evidence="1 2">
    <name type="scientific">Cohnella herbarum</name>
    <dbReference type="NCBI Taxonomy" id="2728023"/>
    <lineage>
        <taxon>Bacteria</taxon>
        <taxon>Bacillati</taxon>
        <taxon>Bacillota</taxon>
        <taxon>Bacilli</taxon>
        <taxon>Bacillales</taxon>
        <taxon>Paenibacillaceae</taxon>
        <taxon>Cohnella</taxon>
    </lineage>
</organism>
<dbReference type="RefSeq" id="WP_169282813.1">
    <property type="nucleotide sequence ID" value="NZ_CP051680.1"/>
</dbReference>
<dbReference type="GO" id="GO:0016787">
    <property type="term" value="F:hydrolase activity"/>
    <property type="evidence" value="ECO:0007669"/>
    <property type="project" value="UniProtKB-KW"/>
</dbReference>
<dbReference type="SUPFAM" id="SSF53474">
    <property type="entry name" value="alpha/beta-Hydrolases"/>
    <property type="match status" value="1"/>
</dbReference>
<evidence type="ECO:0000313" key="1">
    <source>
        <dbReference type="EMBL" id="QJD86564.1"/>
    </source>
</evidence>
<dbReference type="InterPro" id="IPR010662">
    <property type="entry name" value="RBBP9/YdeN"/>
</dbReference>
<dbReference type="InterPro" id="IPR029058">
    <property type="entry name" value="AB_hydrolase_fold"/>
</dbReference>
<dbReference type="AlphaFoldDB" id="A0A7Z2VP85"/>
<dbReference type="EMBL" id="CP051680">
    <property type="protein sequence ID" value="QJD86564.1"/>
    <property type="molecule type" value="Genomic_DNA"/>
</dbReference>
<sequence length="191" mass="21507">MTKQLLFIQGGGEGAYDADVKLAAHLQEVLGSGYEVCFPRMPEEDKPDYAAWKEQIIQYIASRDGEVLLVGHSLGASFLLKYLSEVDTANRIAGVFLVASPYWGAEDWEVEEYALNEQFASKLSKVHPLFFYHSRDDEWVPFAHLSLYAEKLPHAVIRPFDGRGHQFNNDMTEVAQDIISSDIISSDIDGY</sequence>
<gene>
    <name evidence="1" type="ORF">HH215_27590</name>
</gene>
<dbReference type="PANTHER" id="PTHR15394:SF3">
    <property type="entry name" value="SERINE HYDROLASE RBBP9"/>
    <property type="match status" value="1"/>
</dbReference>
<accession>A0A7Z2VP85</accession>
<dbReference type="PANTHER" id="PTHR15394">
    <property type="entry name" value="SERINE HYDROLASE RBBP9"/>
    <property type="match status" value="1"/>
</dbReference>
<keyword evidence="1" id="KW-0378">Hydrolase</keyword>
<reference evidence="1 2" key="1">
    <citation type="submission" date="2020-04" db="EMBL/GenBank/DDBJ databases">
        <title>Genome sequencing of novel species.</title>
        <authorList>
            <person name="Heo J."/>
            <person name="Kim S.-J."/>
            <person name="Kim J.-S."/>
            <person name="Hong S.-B."/>
            <person name="Kwon S.-W."/>
        </authorList>
    </citation>
    <scope>NUCLEOTIDE SEQUENCE [LARGE SCALE GENOMIC DNA]</scope>
    <source>
        <strain evidence="1 2">MFER-1</strain>
    </source>
</reference>
<dbReference type="Pfam" id="PF06821">
    <property type="entry name" value="Ser_hydrolase"/>
    <property type="match status" value="1"/>
</dbReference>
<keyword evidence="2" id="KW-1185">Reference proteome</keyword>
<dbReference type="Proteomes" id="UP000502248">
    <property type="component" value="Chromosome"/>
</dbReference>
<dbReference type="KEGG" id="cheb:HH215_27590"/>
<dbReference type="Gene3D" id="3.40.50.1820">
    <property type="entry name" value="alpha/beta hydrolase"/>
    <property type="match status" value="1"/>
</dbReference>